<evidence type="ECO:0000313" key="4">
    <source>
        <dbReference type="Proteomes" id="UP000247476"/>
    </source>
</evidence>
<dbReference type="EMBL" id="QJVJ01000004">
    <property type="protein sequence ID" value="PYI54827.1"/>
    <property type="molecule type" value="Genomic_DNA"/>
</dbReference>
<dbReference type="Pfam" id="PF01569">
    <property type="entry name" value="PAP2"/>
    <property type="match status" value="1"/>
</dbReference>
<organism evidence="3 4">
    <name type="scientific">Paenibacillus flagellatus</name>
    <dbReference type="NCBI Taxonomy" id="2211139"/>
    <lineage>
        <taxon>Bacteria</taxon>
        <taxon>Bacillati</taxon>
        <taxon>Bacillota</taxon>
        <taxon>Bacilli</taxon>
        <taxon>Bacillales</taxon>
        <taxon>Paenibacillaceae</taxon>
        <taxon>Paenibacillus</taxon>
    </lineage>
</organism>
<proteinExistence type="predicted"/>
<dbReference type="Proteomes" id="UP000247476">
    <property type="component" value="Unassembled WGS sequence"/>
</dbReference>
<protein>
    <recommendedName>
        <fullName evidence="2">Phosphatidic acid phosphatase type 2/haloperoxidase domain-containing protein</fullName>
    </recommendedName>
</protein>
<keyword evidence="1" id="KW-0472">Membrane</keyword>
<dbReference type="Gene3D" id="1.20.144.10">
    <property type="entry name" value="Phosphatidic acid phosphatase type 2/haloperoxidase"/>
    <property type="match status" value="2"/>
</dbReference>
<feature type="transmembrane region" description="Helical" evidence="1">
    <location>
        <begin position="139"/>
        <end position="155"/>
    </location>
</feature>
<dbReference type="SMART" id="SM00014">
    <property type="entry name" value="acidPPc"/>
    <property type="match status" value="1"/>
</dbReference>
<reference evidence="3 4" key="1">
    <citation type="submission" date="2018-05" db="EMBL/GenBank/DDBJ databases">
        <title>Paenibacillus flagellatus sp. nov., isolated from selenium mineral soil.</title>
        <authorList>
            <person name="Dai X."/>
        </authorList>
    </citation>
    <scope>NUCLEOTIDE SEQUENCE [LARGE SCALE GENOMIC DNA]</scope>
    <source>
        <strain evidence="3 4">DXL2</strain>
    </source>
</reference>
<keyword evidence="4" id="KW-1185">Reference proteome</keyword>
<evidence type="ECO:0000256" key="1">
    <source>
        <dbReference type="SAM" id="Phobius"/>
    </source>
</evidence>
<keyword evidence="1" id="KW-0812">Transmembrane</keyword>
<comment type="caution">
    <text evidence="3">The sequence shown here is derived from an EMBL/GenBank/DDBJ whole genome shotgun (WGS) entry which is preliminary data.</text>
</comment>
<dbReference type="SUPFAM" id="SSF48317">
    <property type="entry name" value="Acid phosphatase/Vanadium-dependent haloperoxidase"/>
    <property type="match status" value="1"/>
</dbReference>
<dbReference type="AlphaFoldDB" id="A0A2V5KT41"/>
<gene>
    <name evidence="3" type="ORF">DLM86_09745</name>
</gene>
<evidence type="ECO:0000313" key="3">
    <source>
        <dbReference type="EMBL" id="PYI54827.1"/>
    </source>
</evidence>
<accession>A0A2V5KT41</accession>
<dbReference type="InterPro" id="IPR036938">
    <property type="entry name" value="PAP2/HPO_sf"/>
</dbReference>
<evidence type="ECO:0000259" key="2">
    <source>
        <dbReference type="SMART" id="SM00014"/>
    </source>
</evidence>
<sequence>MRDSPSFVSVSLLFYNIGANDIHPHRFYLSPPFCDSIGLKRISRSKERCWTNMKGKGTYAIGAAVLLLVFAALAATMRKDGPTALDEALGDPIRAMRSDALTPLFKAMSPLVSSPVFAVLLVAFAALFAFAFKKRLEPLLLVVNLTVAYGLYRGLKNVFERPRPSEPMIEALGYSFPSGNALMAASFYGLIALLLYRHWRKRRKGAAWTAAVVGIALIVSIGVSRVYLGVHYPSDIVAGYAIGGAWMLLCAAASAKRS</sequence>
<keyword evidence="1" id="KW-1133">Transmembrane helix</keyword>
<feature type="transmembrane region" description="Helical" evidence="1">
    <location>
        <begin position="58"/>
        <end position="77"/>
    </location>
</feature>
<feature type="transmembrane region" description="Helical" evidence="1">
    <location>
        <begin position="111"/>
        <end position="132"/>
    </location>
</feature>
<dbReference type="PANTHER" id="PTHR14969:SF13">
    <property type="entry name" value="AT30094P"/>
    <property type="match status" value="1"/>
</dbReference>
<dbReference type="CDD" id="cd03392">
    <property type="entry name" value="PAP2_like_2"/>
    <property type="match status" value="1"/>
</dbReference>
<dbReference type="InterPro" id="IPR000326">
    <property type="entry name" value="PAP2/HPO"/>
</dbReference>
<feature type="transmembrane region" description="Helical" evidence="1">
    <location>
        <begin position="208"/>
        <end position="230"/>
    </location>
</feature>
<dbReference type="PANTHER" id="PTHR14969">
    <property type="entry name" value="SPHINGOSINE-1-PHOSPHATE PHOSPHOHYDROLASE"/>
    <property type="match status" value="1"/>
</dbReference>
<feature type="transmembrane region" description="Helical" evidence="1">
    <location>
        <begin position="175"/>
        <end position="196"/>
    </location>
</feature>
<name>A0A2V5KT41_9BACL</name>
<feature type="domain" description="Phosphatidic acid phosphatase type 2/haloperoxidase" evidence="2">
    <location>
        <begin position="139"/>
        <end position="251"/>
    </location>
</feature>
<feature type="transmembrane region" description="Helical" evidence="1">
    <location>
        <begin position="236"/>
        <end position="255"/>
    </location>
</feature>